<dbReference type="EMBL" id="CAJOBR010034756">
    <property type="protein sequence ID" value="CAF5008089.1"/>
    <property type="molecule type" value="Genomic_DNA"/>
</dbReference>
<dbReference type="Proteomes" id="UP000663848">
    <property type="component" value="Unassembled WGS sequence"/>
</dbReference>
<dbReference type="InterPro" id="IPR003347">
    <property type="entry name" value="JmjC_dom"/>
</dbReference>
<protein>
    <recommendedName>
        <fullName evidence="1">JmjC domain-containing protein</fullName>
    </recommendedName>
</protein>
<dbReference type="PANTHER" id="PTHR12461">
    <property type="entry name" value="HYPOXIA-INDUCIBLE FACTOR 1 ALPHA INHIBITOR-RELATED"/>
    <property type="match status" value="1"/>
</dbReference>
<feature type="domain" description="JmjC" evidence="1">
    <location>
        <begin position="1"/>
        <end position="115"/>
    </location>
</feature>
<dbReference type="Gene3D" id="2.60.120.650">
    <property type="entry name" value="Cupin"/>
    <property type="match status" value="1"/>
</dbReference>
<proteinExistence type="predicted"/>
<gene>
    <name evidence="2" type="ORF">QYT958_LOCUS38818</name>
</gene>
<reference evidence="2" key="1">
    <citation type="submission" date="2021-02" db="EMBL/GenBank/DDBJ databases">
        <authorList>
            <person name="Nowell W R."/>
        </authorList>
    </citation>
    <scope>NUCLEOTIDE SEQUENCE</scope>
</reference>
<dbReference type="Pfam" id="PF13621">
    <property type="entry name" value="Cupin_8"/>
    <property type="match status" value="1"/>
</dbReference>
<evidence type="ECO:0000259" key="1">
    <source>
        <dbReference type="PROSITE" id="PS51184"/>
    </source>
</evidence>
<comment type="caution">
    <text evidence="2">The sequence shown here is derived from an EMBL/GenBank/DDBJ whole genome shotgun (WGS) entry which is preliminary data.</text>
</comment>
<dbReference type="PANTHER" id="PTHR12461:SF18">
    <property type="entry name" value="JMJC DOMAIN-CONTAINING PROTEIN"/>
    <property type="match status" value="1"/>
</dbReference>
<accession>A0A822AZN5</accession>
<dbReference type="SUPFAM" id="SSF51197">
    <property type="entry name" value="Clavaminate synthase-like"/>
    <property type="match status" value="1"/>
</dbReference>
<organism evidence="2 3">
    <name type="scientific">Rotaria socialis</name>
    <dbReference type="NCBI Taxonomy" id="392032"/>
    <lineage>
        <taxon>Eukaryota</taxon>
        <taxon>Metazoa</taxon>
        <taxon>Spiralia</taxon>
        <taxon>Gnathifera</taxon>
        <taxon>Rotifera</taxon>
        <taxon>Eurotatoria</taxon>
        <taxon>Bdelloidea</taxon>
        <taxon>Philodinida</taxon>
        <taxon>Philodinidae</taxon>
        <taxon>Rotaria</taxon>
    </lineage>
</organism>
<dbReference type="AlphaFoldDB" id="A0A822AZN5"/>
<name>A0A822AZN5_9BILA</name>
<dbReference type="PROSITE" id="PS51184">
    <property type="entry name" value="JMJC"/>
    <property type="match status" value="1"/>
</dbReference>
<dbReference type="InterPro" id="IPR041667">
    <property type="entry name" value="Cupin_8"/>
</dbReference>
<sequence length="141" mass="16372">MFNDEHDFFFCLLRGNKRLALVNTNQHPAARQIVIPDKQKPRRPPLNPEQVDLNQYPELENIEYHVANLTAGDCIFIPSQWIFQERSLDNTISILYNINHKQALQLNLQELKTCSESDPLDSSLTLDRIDWTAIESDPENI</sequence>
<feature type="non-terminal residue" evidence="2">
    <location>
        <position position="1"/>
    </location>
</feature>
<evidence type="ECO:0000313" key="2">
    <source>
        <dbReference type="EMBL" id="CAF5008089.1"/>
    </source>
</evidence>
<evidence type="ECO:0000313" key="3">
    <source>
        <dbReference type="Proteomes" id="UP000663848"/>
    </source>
</evidence>